<accession>A0A426Y194</accession>
<evidence type="ECO:0000256" key="4">
    <source>
        <dbReference type="RuleBase" id="RU003718"/>
    </source>
</evidence>
<keyword evidence="3 4" id="KW-0808">Transferase</keyword>
<evidence type="ECO:0000256" key="1">
    <source>
        <dbReference type="ARBA" id="ARBA00009995"/>
    </source>
</evidence>
<comment type="caution">
    <text evidence="6">The sequence shown here is derived from an EMBL/GenBank/DDBJ whole genome shotgun (WGS) entry which is preliminary data.</text>
</comment>
<comment type="similarity">
    <text evidence="1 4">Belongs to the UDP-glycosyltransferase family.</text>
</comment>
<evidence type="ECO:0000256" key="5">
    <source>
        <dbReference type="RuleBase" id="RU362057"/>
    </source>
</evidence>
<sequence length="569" mass="63853">MLLPIWRAPNCGIGCLNIGRVDRERRLRESKGVFNARTQEEACITHDMTWQICHRTNRLLSASLSSIPSPSFPHSSLAASLSSTNSPVFERHPSPSMDDGSLHIVMLPWPAFGHLLPFMELSKRIAQHGHRVSLLVTKRNIQRLPRVPPHLSSLLRFVELTMPSIEHLPENAEASIDLPSDELRPYLRRAFDAFQHQLSSFLQQTLPRVPDWIVLDYAAYWAPPVAAEFGVPCAFLSLFNAAVMSFLGTPAALMGGDGAWATPEQLMELPEWVPFQSTICFKPYEARELFEPCVLPDASGVSETYRFGRTMEDCQFTAVRSCPEFEPDWFHLLGKLHKRPVIPVGFFPPSPQESDTDAEGESRWRSIFQWLLKQEPGSVVYVAFGSEVKLTSSQVHEIALGLERSQLPFVWALRAPADSHGSPAALPEGFEERTEGRGLVCLGWVPQARLLSHPSVGGFLTHAGWNSIIEGLALGLPLVLMPLMFDQGLNARNLVERKISVEVPRNEEDGSFTGEGIATTLRSVMVEEQGQPLRAKAKEYREVFGDEKLNDLHVWEFLSYLIEHRRQQA</sequence>
<keyword evidence="2 4" id="KW-0328">Glycosyltransferase</keyword>
<dbReference type="PANTHER" id="PTHR48049">
    <property type="entry name" value="GLYCOSYLTRANSFERASE"/>
    <property type="match status" value="1"/>
</dbReference>
<gene>
    <name evidence="6" type="ORF">B296_00055194</name>
</gene>
<protein>
    <recommendedName>
        <fullName evidence="5">Glycosyltransferase</fullName>
        <ecNumber evidence="5">2.4.1.-</ecNumber>
    </recommendedName>
</protein>
<dbReference type="AlphaFoldDB" id="A0A426Y194"/>
<name>A0A426Y194_ENSVE</name>
<dbReference type="GO" id="GO:0035251">
    <property type="term" value="F:UDP-glucosyltransferase activity"/>
    <property type="evidence" value="ECO:0007669"/>
    <property type="project" value="InterPro"/>
</dbReference>
<dbReference type="SUPFAM" id="SSF53756">
    <property type="entry name" value="UDP-Glycosyltransferase/glycogen phosphorylase"/>
    <property type="match status" value="1"/>
</dbReference>
<dbReference type="CDD" id="cd03784">
    <property type="entry name" value="GT1_Gtf-like"/>
    <property type="match status" value="1"/>
</dbReference>
<reference evidence="6 7" key="1">
    <citation type="journal article" date="2014" name="Agronomy (Basel)">
        <title>A Draft Genome Sequence for Ensete ventricosum, the Drought-Tolerant Tree Against Hunger.</title>
        <authorList>
            <person name="Harrison J."/>
            <person name="Moore K.A."/>
            <person name="Paszkiewicz K."/>
            <person name="Jones T."/>
            <person name="Grant M."/>
            <person name="Ambacheew D."/>
            <person name="Muzemil S."/>
            <person name="Studholme D.J."/>
        </authorList>
    </citation>
    <scope>NUCLEOTIDE SEQUENCE [LARGE SCALE GENOMIC DNA]</scope>
</reference>
<dbReference type="FunFam" id="3.40.50.2000:FF:000037">
    <property type="entry name" value="Glycosyltransferase"/>
    <property type="match status" value="1"/>
</dbReference>
<organism evidence="6 7">
    <name type="scientific">Ensete ventricosum</name>
    <name type="common">Abyssinian banana</name>
    <name type="synonym">Musa ensete</name>
    <dbReference type="NCBI Taxonomy" id="4639"/>
    <lineage>
        <taxon>Eukaryota</taxon>
        <taxon>Viridiplantae</taxon>
        <taxon>Streptophyta</taxon>
        <taxon>Embryophyta</taxon>
        <taxon>Tracheophyta</taxon>
        <taxon>Spermatophyta</taxon>
        <taxon>Magnoliopsida</taxon>
        <taxon>Liliopsida</taxon>
        <taxon>Zingiberales</taxon>
        <taxon>Musaceae</taxon>
        <taxon>Ensete</taxon>
    </lineage>
</organism>
<dbReference type="InterPro" id="IPR002213">
    <property type="entry name" value="UDP_glucos_trans"/>
</dbReference>
<dbReference type="Proteomes" id="UP000287651">
    <property type="component" value="Unassembled WGS sequence"/>
</dbReference>
<dbReference type="PANTHER" id="PTHR48049:SF80">
    <property type="entry name" value="GLYCOSYLTRANSFERASE"/>
    <property type="match status" value="1"/>
</dbReference>
<proteinExistence type="inferred from homology"/>
<dbReference type="EMBL" id="AMZH03015897">
    <property type="protein sequence ID" value="RRT45341.1"/>
    <property type="molecule type" value="Genomic_DNA"/>
</dbReference>
<dbReference type="FunFam" id="3.40.50.2000:FF:000088">
    <property type="entry name" value="Glycosyltransferase"/>
    <property type="match status" value="1"/>
</dbReference>
<evidence type="ECO:0000313" key="7">
    <source>
        <dbReference type="Proteomes" id="UP000287651"/>
    </source>
</evidence>
<dbReference type="InterPro" id="IPR050481">
    <property type="entry name" value="UDP-glycosyltransf_plant"/>
</dbReference>
<evidence type="ECO:0000313" key="6">
    <source>
        <dbReference type="EMBL" id="RRT45341.1"/>
    </source>
</evidence>
<evidence type="ECO:0000256" key="2">
    <source>
        <dbReference type="ARBA" id="ARBA00022676"/>
    </source>
</evidence>
<dbReference type="InterPro" id="IPR035595">
    <property type="entry name" value="UDP_glycos_trans_CS"/>
</dbReference>
<dbReference type="Pfam" id="PF00201">
    <property type="entry name" value="UDPGT"/>
    <property type="match status" value="1"/>
</dbReference>
<dbReference type="PROSITE" id="PS00375">
    <property type="entry name" value="UDPGT"/>
    <property type="match status" value="1"/>
</dbReference>
<evidence type="ECO:0000256" key="3">
    <source>
        <dbReference type="ARBA" id="ARBA00022679"/>
    </source>
</evidence>
<dbReference type="EC" id="2.4.1.-" evidence="5"/>
<dbReference type="Gene3D" id="3.40.50.2000">
    <property type="entry name" value="Glycogen Phosphorylase B"/>
    <property type="match status" value="2"/>
</dbReference>